<reference evidence="9 10" key="1">
    <citation type="submission" date="2017-11" db="EMBL/GenBank/DDBJ databases">
        <title>Evolution of Phototrophy in the Chloroflexi Phylum Driven by Horizontal Gene Transfer.</title>
        <authorList>
            <person name="Ward L.M."/>
            <person name="Hemp J."/>
            <person name="Shih P.M."/>
            <person name="Mcglynn S.E."/>
            <person name="Fischer W."/>
        </authorList>
    </citation>
    <scope>NUCLEOTIDE SEQUENCE [LARGE SCALE GENOMIC DNA]</scope>
    <source>
        <strain evidence="8">CP1_1M</strain>
        <strain evidence="7">JP3_13</strain>
    </source>
</reference>
<dbReference type="EMBL" id="PGTL01000036">
    <property type="protein sequence ID" value="PJF42062.1"/>
    <property type="molecule type" value="Genomic_DNA"/>
</dbReference>
<dbReference type="AlphaFoldDB" id="A0A2M8PC29"/>
<feature type="transmembrane region" description="Helical" evidence="6">
    <location>
        <begin position="28"/>
        <end position="48"/>
    </location>
</feature>
<evidence type="ECO:0000256" key="3">
    <source>
        <dbReference type="ARBA" id="ARBA00022692"/>
    </source>
</evidence>
<dbReference type="EMBL" id="PGTM01000209">
    <property type="protein sequence ID" value="PJF35090.1"/>
    <property type="molecule type" value="Genomic_DNA"/>
</dbReference>
<dbReference type="GO" id="GO:0022857">
    <property type="term" value="F:transmembrane transporter activity"/>
    <property type="evidence" value="ECO:0007669"/>
    <property type="project" value="InterPro"/>
</dbReference>
<comment type="subcellular location">
    <subcellularLocation>
        <location evidence="1">Cell membrane</location>
        <topology evidence="1">Multi-pass membrane protein</topology>
    </subcellularLocation>
</comment>
<evidence type="ECO:0000256" key="5">
    <source>
        <dbReference type="ARBA" id="ARBA00023136"/>
    </source>
</evidence>
<feature type="transmembrane region" description="Helical" evidence="6">
    <location>
        <begin position="60"/>
        <end position="83"/>
    </location>
</feature>
<feature type="transmembrane region" description="Helical" evidence="6">
    <location>
        <begin position="140"/>
        <end position="160"/>
    </location>
</feature>
<dbReference type="Proteomes" id="UP000228947">
    <property type="component" value="Unassembled WGS sequence"/>
</dbReference>
<evidence type="ECO:0000256" key="4">
    <source>
        <dbReference type="ARBA" id="ARBA00022989"/>
    </source>
</evidence>
<accession>A0A2M8PC29</accession>
<evidence type="ECO:0000313" key="10">
    <source>
        <dbReference type="Proteomes" id="UP000229681"/>
    </source>
</evidence>
<dbReference type="Pfam" id="PF02653">
    <property type="entry name" value="BPD_transp_2"/>
    <property type="match status" value="1"/>
</dbReference>
<feature type="transmembrane region" description="Helical" evidence="6">
    <location>
        <begin position="89"/>
        <end position="107"/>
    </location>
</feature>
<dbReference type="PANTHER" id="PTHR32196">
    <property type="entry name" value="ABC TRANSPORTER PERMEASE PROTEIN YPHD-RELATED-RELATED"/>
    <property type="match status" value="1"/>
</dbReference>
<evidence type="ECO:0000256" key="2">
    <source>
        <dbReference type="ARBA" id="ARBA00022475"/>
    </source>
</evidence>
<organism evidence="7 10">
    <name type="scientific">Candidatus Thermofonsia Clade 1 bacterium</name>
    <dbReference type="NCBI Taxonomy" id="2364210"/>
    <lineage>
        <taxon>Bacteria</taxon>
        <taxon>Bacillati</taxon>
        <taxon>Chloroflexota</taxon>
        <taxon>Candidatus Thermofontia</taxon>
        <taxon>Candidatus Thermofonsia Clade 1</taxon>
    </lineage>
</organism>
<keyword evidence="4 6" id="KW-1133">Transmembrane helix</keyword>
<gene>
    <name evidence="7" type="ORF">CUN49_12360</name>
    <name evidence="8" type="ORF">CUN50_05555</name>
</gene>
<feature type="transmembrane region" description="Helical" evidence="6">
    <location>
        <begin position="317"/>
        <end position="336"/>
    </location>
</feature>
<dbReference type="GO" id="GO:0005886">
    <property type="term" value="C:plasma membrane"/>
    <property type="evidence" value="ECO:0007669"/>
    <property type="project" value="UniProtKB-SubCell"/>
</dbReference>
<evidence type="ECO:0000313" key="8">
    <source>
        <dbReference type="EMBL" id="PJF42062.1"/>
    </source>
</evidence>
<feature type="transmembrane region" description="Helical" evidence="6">
    <location>
        <begin position="114"/>
        <end position="134"/>
    </location>
</feature>
<dbReference type="CDD" id="cd06579">
    <property type="entry name" value="TM_PBP1_transp_AraH_like"/>
    <property type="match status" value="1"/>
</dbReference>
<comment type="caution">
    <text evidence="7">The sequence shown here is derived from an EMBL/GenBank/DDBJ whole genome shotgun (WGS) entry which is preliminary data.</text>
</comment>
<sequence length="342" mass="36120">MADITSTRTGAIDPNAIRQSMNQLLVRYGIVVVLIVLVIAMSILSPILRDGQQLFLTPRNLIQVALQASINMILAVGMTFVITSGGIDLSIGSIVALCGVLSAMAMRDLAIGPWLGFALSVTIGALCGLINGLLITQLRLAPFIVTLGTLGIFRGAALIVSDGRSVYGFDRSFQEIFSARLPLSADLELPVAVLIAAVIGVLAWMILTQTRFGKYTIAIGGSEETTRLAGVPVQRYKLGIYTLCGLLAGVAGALLLARLRSGDPTFGTGFELNAIAATVMGGTSLAGGSGTILGTLVGSLIISVVQNAMNLFNVQSYWQQLIIGAVILFAVILDQWRRRQSR</sequence>
<keyword evidence="5 6" id="KW-0472">Membrane</keyword>
<feature type="transmembrane region" description="Helical" evidence="6">
    <location>
        <begin position="278"/>
        <end position="305"/>
    </location>
</feature>
<name>A0A2M8PC29_9CHLR</name>
<keyword evidence="3 6" id="KW-0812">Transmembrane</keyword>
<feature type="transmembrane region" description="Helical" evidence="6">
    <location>
        <begin position="181"/>
        <end position="207"/>
    </location>
</feature>
<evidence type="ECO:0000313" key="9">
    <source>
        <dbReference type="Proteomes" id="UP000228947"/>
    </source>
</evidence>
<protein>
    <submittedName>
        <fullName evidence="7">Sugar ABC transporter permease</fullName>
    </submittedName>
</protein>
<keyword evidence="2" id="KW-1003">Cell membrane</keyword>
<evidence type="ECO:0000313" key="7">
    <source>
        <dbReference type="EMBL" id="PJF35090.1"/>
    </source>
</evidence>
<evidence type="ECO:0000256" key="6">
    <source>
        <dbReference type="SAM" id="Phobius"/>
    </source>
</evidence>
<dbReference type="Proteomes" id="UP000229681">
    <property type="component" value="Unassembled WGS sequence"/>
</dbReference>
<evidence type="ECO:0000256" key="1">
    <source>
        <dbReference type="ARBA" id="ARBA00004651"/>
    </source>
</evidence>
<proteinExistence type="predicted"/>
<dbReference type="InterPro" id="IPR001851">
    <property type="entry name" value="ABC_transp_permease"/>
</dbReference>